<dbReference type="AlphaFoldDB" id="A0A5B7EE15"/>
<keyword evidence="2" id="KW-1185">Reference proteome</keyword>
<dbReference type="Proteomes" id="UP000324222">
    <property type="component" value="Unassembled WGS sequence"/>
</dbReference>
<sequence length="103" mass="12015">METAGMRELQRRLAVLTRDRIKLGSSIRERGRNENAESNYRLIRATFVEMTVEKETQQRNGCGSLWKYKRTRGITADETNLKRTASVRERMESDSAVQCLLKY</sequence>
<evidence type="ECO:0000313" key="1">
    <source>
        <dbReference type="EMBL" id="MPC31748.1"/>
    </source>
</evidence>
<dbReference type="EMBL" id="VSRR010002496">
    <property type="protein sequence ID" value="MPC31748.1"/>
    <property type="molecule type" value="Genomic_DNA"/>
</dbReference>
<protein>
    <submittedName>
        <fullName evidence="1">Uncharacterized protein</fullName>
    </submittedName>
</protein>
<evidence type="ECO:0000313" key="2">
    <source>
        <dbReference type="Proteomes" id="UP000324222"/>
    </source>
</evidence>
<organism evidence="1 2">
    <name type="scientific">Portunus trituberculatus</name>
    <name type="common">Swimming crab</name>
    <name type="synonym">Neptunus trituberculatus</name>
    <dbReference type="NCBI Taxonomy" id="210409"/>
    <lineage>
        <taxon>Eukaryota</taxon>
        <taxon>Metazoa</taxon>
        <taxon>Ecdysozoa</taxon>
        <taxon>Arthropoda</taxon>
        <taxon>Crustacea</taxon>
        <taxon>Multicrustacea</taxon>
        <taxon>Malacostraca</taxon>
        <taxon>Eumalacostraca</taxon>
        <taxon>Eucarida</taxon>
        <taxon>Decapoda</taxon>
        <taxon>Pleocyemata</taxon>
        <taxon>Brachyura</taxon>
        <taxon>Eubrachyura</taxon>
        <taxon>Portunoidea</taxon>
        <taxon>Portunidae</taxon>
        <taxon>Portuninae</taxon>
        <taxon>Portunus</taxon>
    </lineage>
</organism>
<comment type="caution">
    <text evidence="1">The sequence shown here is derived from an EMBL/GenBank/DDBJ whole genome shotgun (WGS) entry which is preliminary data.</text>
</comment>
<proteinExistence type="predicted"/>
<gene>
    <name evidence="1" type="ORF">E2C01_025045</name>
</gene>
<reference evidence="1 2" key="1">
    <citation type="submission" date="2019-05" db="EMBL/GenBank/DDBJ databases">
        <title>Another draft genome of Portunus trituberculatus and its Hox gene families provides insights of decapod evolution.</title>
        <authorList>
            <person name="Jeong J.-H."/>
            <person name="Song I."/>
            <person name="Kim S."/>
            <person name="Choi T."/>
            <person name="Kim D."/>
            <person name="Ryu S."/>
            <person name="Kim W."/>
        </authorList>
    </citation>
    <scope>NUCLEOTIDE SEQUENCE [LARGE SCALE GENOMIC DNA]</scope>
    <source>
        <tissue evidence="1">Muscle</tissue>
    </source>
</reference>
<name>A0A5B7EE15_PORTR</name>
<accession>A0A5B7EE15</accession>